<feature type="transmembrane region" description="Helical" evidence="1">
    <location>
        <begin position="33"/>
        <end position="54"/>
    </location>
</feature>
<comment type="caution">
    <text evidence="2">The sequence shown here is derived from an EMBL/GenBank/DDBJ whole genome shotgun (WGS) entry which is preliminary data.</text>
</comment>
<gene>
    <name evidence="2" type="ORF">D7W81_39505</name>
</gene>
<feature type="transmembrane region" description="Helical" evidence="1">
    <location>
        <begin position="66"/>
        <end position="87"/>
    </location>
</feature>
<sequence>MNSTHERRAERTGRGPGRPLEHFTLWRLNTTRFALAVLKTIGPLVLVCSAGLAFSEGGPGFNVPAFMTGLFLFGLLFGLFGILFLVFKVDARGSTYCKDPLMHLEPSEHDLTARDASGALLGKVSSGTLRVVRVNVMQGKRGLMGALRLDHAKGSVWLSPYQWIGAWPGLRSESFHEGIQYVEDPLFDALLELAE</sequence>
<evidence type="ECO:0000313" key="3">
    <source>
        <dbReference type="Proteomes" id="UP000267003"/>
    </source>
</evidence>
<reference evidence="3" key="1">
    <citation type="submission" date="2018-09" db="EMBL/GenBank/DDBJ databases">
        <authorList>
            <person name="Livingstone P.G."/>
            <person name="Whitworth D.E."/>
        </authorList>
    </citation>
    <scope>NUCLEOTIDE SEQUENCE [LARGE SCALE GENOMIC DNA]</scope>
    <source>
        <strain evidence="3">AB050A</strain>
    </source>
</reference>
<evidence type="ECO:0000313" key="2">
    <source>
        <dbReference type="EMBL" id="RKH53054.1"/>
    </source>
</evidence>
<evidence type="ECO:0000256" key="1">
    <source>
        <dbReference type="SAM" id="Phobius"/>
    </source>
</evidence>
<keyword evidence="3" id="KW-1185">Reference proteome</keyword>
<keyword evidence="1" id="KW-1133">Transmembrane helix</keyword>
<name>A0A3A8PN52_9BACT</name>
<dbReference type="Proteomes" id="UP000267003">
    <property type="component" value="Unassembled WGS sequence"/>
</dbReference>
<accession>A0A3A8PN52</accession>
<dbReference type="EMBL" id="RAWK01000425">
    <property type="protein sequence ID" value="RKH53054.1"/>
    <property type="molecule type" value="Genomic_DNA"/>
</dbReference>
<dbReference type="AlphaFoldDB" id="A0A3A8PN52"/>
<keyword evidence="1" id="KW-0812">Transmembrane</keyword>
<organism evidence="2 3">
    <name type="scientific">Corallococcus aberystwythensis</name>
    <dbReference type="NCBI Taxonomy" id="2316722"/>
    <lineage>
        <taxon>Bacteria</taxon>
        <taxon>Pseudomonadati</taxon>
        <taxon>Myxococcota</taxon>
        <taxon>Myxococcia</taxon>
        <taxon>Myxococcales</taxon>
        <taxon>Cystobacterineae</taxon>
        <taxon>Myxococcaceae</taxon>
        <taxon>Corallococcus</taxon>
    </lineage>
</organism>
<keyword evidence="1" id="KW-0472">Membrane</keyword>
<dbReference type="RefSeq" id="WP_120560494.1">
    <property type="nucleotide sequence ID" value="NZ_RAWK01000425.1"/>
</dbReference>
<protein>
    <submittedName>
        <fullName evidence="2">Uncharacterized protein</fullName>
    </submittedName>
</protein>
<proteinExistence type="predicted"/>
<dbReference type="OrthoDB" id="5517328at2"/>